<sequence>MGFIEKEEALDDTAIVAYVQDFDQPLPPHVIAGLRSLTRLDDKASILMDFTGQEGVKVAPA</sequence>
<keyword evidence="2" id="KW-1185">Reference proteome</keyword>
<dbReference type="EMBL" id="SPHZ02000007">
    <property type="protein sequence ID" value="KAF0905964.1"/>
    <property type="molecule type" value="Genomic_DNA"/>
</dbReference>
<reference evidence="1 2" key="1">
    <citation type="submission" date="2019-11" db="EMBL/GenBank/DDBJ databases">
        <title>Whole genome sequence of Oryza granulata.</title>
        <authorList>
            <person name="Li W."/>
        </authorList>
    </citation>
    <scope>NUCLEOTIDE SEQUENCE [LARGE SCALE GENOMIC DNA]</scope>
    <source>
        <strain evidence="2">cv. Menghai</strain>
        <tissue evidence="1">Leaf</tissue>
    </source>
</reference>
<protein>
    <submittedName>
        <fullName evidence="1">Uncharacterized protein</fullName>
    </submittedName>
</protein>
<name>A0A6G1D1D3_9ORYZ</name>
<evidence type="ECO:0000313" key="2">
    <source>
        <dbReference type="Proteomes" id="UP000479710"/>
    </source>
</evidence>
<dbReference type="Proteomes" id="UP000479710">
    <property type="component" value="Unassembled WGS sequence"/>
</dbReference>
<proteinExistence type="predicted"/>
<comment type="caution">
    <text evidence="1">The sequence shown here is derived from an EMBL/GenBank/DDBJ whole genome shotgun (WGS) entry which is preliminary data.</text>
</comment>
<dbReference type="AlphaFoldDB" id="A0A6G1D1D3"/>
<gene>
    <name evidence="1" type="ORF">E2562_008986</name>
</gene>
<organism evidence="1 2">
    <name type="scientific">Oryza meyeriana var. granulata</name>
    <dbReference type="NCBI Taxonomy" id="110450"/>
    <lineage>
        <taxon>Eukaryota</taxon>
        <taxon>Viridiplantae</taxon>
        <taxon>Streptophyta</taxon>
        <taxon>Embryophyta</taxon>
        <taxon>Tracheophyta</taxon>
        <taxon>Spermatophyta</taxon>
        <taxon>Magnoliopsida</taxon>
        <taxon>Liliopsida</taxon>
        <taxon>Poales</taxon>
        <taxon>Poaceae</taxon>
        <taxon>BOP clade</taxon>
        <taxon>Oryzoideae</taxon>
        <taxon>Oryzeae</taxon>
        <taxon>Oryzinae</taxon>
        <taxon>Oryza</taxon>
        <taxon>Oryza meyeriana</taxon>
    </lineage>
</organism>
<accession>A0A6G1D1D3</accession>
<dbReference type="OrthoDB" id="716470at2759"/>
<evidence type="ECO:0000313" key="1">
    <source>
        <dbReference type="EMBL" id="KAF0905964.1"/>
    </source>
</evidence>